<proteinExistence type="predicted"/>
<dbReference type="GO" id="GO:0070006">
    <property type="term" value="F:metalloaminopeptidase activity"/>
    <property type="evidence" value="ECO:0007669"/>
    <property type="project" value="InterPro"/>
</dbReference>
<dbReference type="InterPro" id="IPR000994">
    <property type="entry name" value="Pept_M24"/>
</dbReference>
<dbReference type="SUPFAM" id="SSF53092">
    <property type="entry name" value="Creatinase/prolidase N-terminal domain"/>
    <property type="match status" value="1"/>
</dbReference>
<dbReference type="PANTHER" id="PTHR43226">
    <property type="entry name" value="XAA-PRO AMINOPEPTIDASE 3"/>
    <property type="match status" value="1"/>
</dbReference>
<accession>A0AA86NTX6</accession>
<dbReference type="Gene3D" id="3.90.230.10">
    <property type="entry name" value="Creatinase/methionine aminopeptidase superfamily"/>
    <property type="match status" value="1"/>
</dbReference>
<evidence type="ECO:0000259" key="5">
    <source>
        <dbReference type="SMART" id="SM01011"/>
    </source>
</evidence>
<evidence type="ECO:0000313" key="6">
    <source>
        <dbReference type="EMBL" id="CAI9924741.1"/>
    </source>
</evidence>
<gene>
    <name evidence="6" type="ORF">HINF_LOCUS12386</name>
    <name evidence="7" type="ORF">HINF_LOCUS54761</name>
</gene>
<evidence type="ECO:0000256" key="2">
    <source>
        <dbReference type="ARBA" id="ARBA00022723"/>
    </source>
</evidence>
<evidence type="ECO:0000256" key="4">
    <source>
        <dbReference type="ARBA" id="ARBA00023211"/>
    </source>
</evidence>
<name>A0AA86NTX6_9EUKA</name>
<dbReference type="InterPro" id="IPR036005">
    <property type="entry name" value="Creatinase/aminopeptidase-like"/>
</dbReference>
<dbReference type="Pfam" id="PF00557">
    <property type="entry name" value="Peptidase_M24"/>
    <property type="match status" value="1"/>
</dbReference>
<dbReference type="EMBL" id="CATOUU010000321">
    <property type="protein sequence ID" value="CAI9924741.1"/>
    <property type="molecule type" value="Genomic_DNA"/>
</dbReference>
<dbReference type="CDD" id="cd01087">
    <property type="entry name" value="Prolidase"/>
    <property type="match status" value="1"/>
</dbReference>
<dbReference type="GO" id="GO:0006508">
    <property type="term" value="P:proteolysis"/>
    <property type="evidence" value="ECO:0007669"/>
    <property type="project" value="TreeGrafter"/>
</dbReference>
<evidence type="ECO:0000256" key="3">
    <source>
        <dbReference type="ARBA" id="ARBA00022801"/>
    </source>
</evidence>
<organism evidence="6">
    <name type="scientific">Hexamita inflata</name>
    <dbReference type="NCBI Taxonomy" id="28002"/>
    <lineage>
        <taxon>Eukaryota</taxon>
        <taxon>Metamonada</taxon>
        <taxon>Diplomonadida</taxon>
        <taxon>Hexamitidae</taxon>
        <taxon>Hexamitinae</taxon>
        <taxon>Hexamita</taxon>
    </lineage>
</organism>
<dbReference type="InterPro" id="IPR007865">
    <property type="entry name" value="Aminopep_P_N"/>
</dbReference>
<dbReference type="SUPFAM" id="SSF55920">
    <property type="entry name" value="Creatinase/aminopeptidase"/>
    <property type="match status" value="1"/>
</dbReference>
<dbReference type="InterPro" id="IPR052433">
    <property type="entry name" value="X-Pro_dipept-like"/>
</dbReference>
<protein>
    <submittedName>
        <fullName evidence="6">Xaa-Pro dipeptidase</fullName>
    </submittedName>
    <submittedName>
        <fullName evidence="7">Xaa-Pro_dipeptidase</fullName>
    </submittedName>
</protein>
<reference evidence="7 8" key="2">
    <citation type="submission" date="2024-07" db="EMBL/GenBank/DDBJ databases">
        <authorList>
            <person name="Akdeniz Z."/>
        </authorList>
    </citation>
    <scope>NUCLEOTIDE SEQUENCE [LARGE SCALE GENOMIC DNA]</scope>
</reference>
<keyword evidence="4" id="KW-0464">Manganese</keyword>
<dbReference type="InterPro" id="IPR029149">
    <property type="entry name" value="Creatin/AminoP/Spt16_N"/>
</dbReference>
<feature type="domain" description="Aminopeptidase P N-terminal" evidence="5">
    <location>
        <begin position="1"/>
        <end position="129"/>
    </location>
</feature>
<reference evidence="6" key="1">
    <citation type="submission" date="2023-06" db="EMBL/GenBank/DDBJ databases">
        <authorList>
            <person name="Kurt Z."/>
        </authorList>
    </citation>
    <scope>NUCLEOTIDE SEQUENCE</scope>
</reference>
<keyword evidence="3" id="KW-0378">Hydrolase</keyword>
<comment type="caution">
    <text evidence="6">The sequence shown here is derived from an EMBL/GenBank/DDBJ whole genome shotgun (WGS) entry which is preliminary data.</text>
</comment>
<dbReference type="PANTHER" id="PTHR43226:SF1">
    <property type="entry name" value="XAA-PRO DIPEPTIDASE"/>
    <property type="match status" value="1"/>
</dbReference>
<dbReference type="GO" id="GO:0030145">
    <property type="term" value="F:manganese ion binding"/>
    <property type="evidence" value="ECO:0007669"/>
    <property type="project" value="InterPro"/>
</dbReference>
<evidence type="ECO:0000256" key="1">
    <source>
        <dbReference type="ARBA" id="ARBA00001936"/>
    </source>
</evidence>
<dbReference type="Gene3D" id="3.40.350.10">
    <property type="entry name" value="Creatinase/prolidase N-terminal domain"/>
    <property type="match status" value="1"/>
</dbReference>
<dbReference type="Proteomes" id="UP001642409">
    <property type="component" value="Unassembled WGS sequence"/>
</dbReference>
<dbReference type="EMBL" id="CAXDID020000286">
    <property type="protein sequence ID" value="CAL6070744.1"/>
    <property type="molecule type" value="Genomic_DNA"/>
</dbReference>
<dbReference type="SMART" id="SM01011">
    <property type="entry name" value="AMP_N"/>
    <property type="match status" value="1"/>
</dbReference>
<sequence length="444" mass="50270">MFAQHRENLYKVIGNDLAFLKGGVSACWYDTDTDIKFRQESNFYYLTGCLEPDYLALFDGSKKEFTLFVPRLGAEHELWCGKVLSIEKQKELYNPTHIKYVDEFDQVAANYKALCHVILDIPQIPNQTLPFEQKNDLHALLAELRIFKDEKEVEEMRLSCSINAKAFNYTMGHLKAGMLECEAEALHAYTYLKNGARFPSFCSITASGANSSTLHFVDNSHVIQAGQTFLLDAGCEVRNTCSDHTRTFPVNEKFTQKQETLYRVVLAANKKGIELAKPGVKWEDVHLGSLRVLLQGLREAGLVNKNLSEDEQHELGIASIFQPHGLGHMLGLNTHDVGGYNSEIKKNTSDVRIKYLRTRRTLQEGMILTIEPGLYFIDGMLEAAKADPNKAKHLNFEVIAEYRKECGGYRIEDDIYITKTGCEVMPGAVKEVEEIHALRKLAYI</sequence>
<keyword evidence="8" id="KW-1185">Reference proteome</keyword>
<dbReference type="Pfam" id="PF05195">
    <property type="entry name" value="AMP_N"/>
    <property type="match status" value="1"/>
</dbReference>
<evidence type="ECO:0000313" key="7">
    <source>
        <dbReference type="EMBL" id="CAL6070744.1"/>
    </source>
</evidence>
<comment type="cofactor">
    <cofactor evidence="1">
        <name>Mn(2+)</name>
        <dbReference type="ChEBI" id="CHEBI:29035"/>
    </cofactor>
</comment>
<evidence type="ECO:0000313" key="8">
    <source>
        <dbReference type="Proteomes" id="UP001642409"/>
    </source>
</evidence>
<keyword evidence="2" id="KW-0479">Metal-binding</keyword>
<dbReference type="AlphaFoldDB" id="A0AA86NTX6"/>